<sequence>MLGLGVAPRHSVLWLCLKIGVGQPEAVLRAKSNRRCPVLVDLANSKGTQAGRPRVMVSTYSGVEVAKEDKVIAPVGVLDGVVQAGVELVFRLMGGGQGWGIGANECNWSCRGERGEVQGAAEASLRRLIDPTKTFDLVSRDRLFNVLLKIGCPPKLHGFRRSHSTETALLRLTDQLLSDMDKDHITGLAFVDYKKAFDLIDHGILLAKLEAYGLASKELLLLTDYLKSRKQTVVLMEYGQNIAVDIYADDTALSTSADVTDLSPIQQRRKQILSGLQRLWTNHQPEEDQLVGQDVDTPPVITIDNYELKVVHQFTYLASTISDNLSIDAEIDKCIGKAAKPLGRLTTRLWENPKPTTPTKIAVYNAYIVSTLLYGRESRRAYAKQEQKLCIQSTCDVFAASLASAGATKCLTPRFLPMPASPPRICCSDNADCAGLATCAVWKMAESQRTFSMVNLRPEKDPKFAPS</sequence>
<dbReference type="PANTHER" id="PTHR47027:SF20">
    <property type="entry name" value="REVERSE TRANSCRIPTASE-LIKE PROTEIN WITH RNA-DIRECTED DNA POLYMERASE DOMAIN"/>
    <property type="match status" value="1"/>
</dbReference>
<name>A0A2B4SE25_STYPI</name>
<keyword evidence="2" id="KW-1185">Reference proteome</keyword>
<dbReference type="EMBL" id="LSMT01000116">
    <property type="protein sequence ID" value="PFX26858.1"/>
    <property type="molecule type" value="Genomic_DNA"/>
</dbReference>
<gene>
    <name evidence="1" type="ORF">AWC38_SpisGene8424</name>
</gene>
<evidence type="ECO:0000313" key="1">
    <source>
        <dbReference type="EMBL" id="PFX26858.1"/>
    </source>
</evidence>
<accession>A0A2B4SE25</accession>
<proteinExistence type="predicted"/>
<dbReference type="PANTHER" id="PTHR47027">
    <property type="entry name" value="REVERSE TRANSCRIPTASE DOMAIN-CONTAINING PROTEIN"/>
    <property type="match status" value="1"/>
</dbReference>
<dbReference type="Proteomes" id="UP000225706">
    <property type="component" value="Unassembled WGS sequence"/>
</dbReference>
<organism evidence="1 2">
    <name type="scientific">Stylophora pistillata</name>
    <name type="common">Smooth cauliflower coral</name>
    <dbReference type="NCBI Taxonomy" id="50429"/>
    <lineage>
        <taxon>Eukaryota</taxon>
        <taxon>Metazoa</taxon>
        <taxon>Cnidaria</taxon>
        <taxon>Anthozoa</taxon>
        <taxon>Hexacorallia</taxon>
        <taxon>Scleractinia</taxon>
        <taxon>Astrocoeniina</taxon>
        <taxon>Pocilloporidae</taxon>
        <taxon>Stylophora</taxon>
    </lineage>
</organism>
<evidence type="ECO:0000313" key="2">
    <source>
        <dbReference type="Proteomes" id="UP000225706"/>
    </source>
</evidence>
<protein>
    <submittedName>
        <fullName evidence="1">Uncharacterized protein</fullName>
    </submittedName>
</protein>
<reference evidence="2" key="1">
    <citation type="journal article" date="2017" name="bioRxiv">
        <title>Comparative analysis of the genomes of Stylophora pistillata and Acropora digitifera provides evidence for extensive differences between species of corals.</title>
        <authorList>
            <person name="Voolstra C.R."/>
            <person name="Li Y."/>
            <person name="Liew Y.J."/>
            <person name="Baumgarten S."/>
            <person name="Zoccola D."/>
            <person name="Flot J.-F."/>
            <person name="Tambutte S."/>
            <person name="Allemand D."/>
            <person name="Aranda M."/>
        </authorList>
    </citation>
    <scope>NUCLEOTIDE SEQUENCE [LARGE SCALE GENOMIC DNA]</scope>
</reference>
<comment type="caution">
    <text evidence="1">The sequence shown here is derived from an EMBL/GenBank/DDBJ whole genome shotgun (WGS) entry which is preliminary data.</text>
</comment>
<dbReference type="AlphaFoldDB" id="A0A2B4SE25"/>